<keyword evidence="5 9" id="KW-0028">Amino-acid biosynthesis</keyword>
<dbReference type="PANTHER" id="PTHR42894:SF1">
    <property type="entry name" value="N-(5'-PHOSPHORIBOSYL)ANTHRANILATE ISOMERASE"/>
    <property type="match status" value="1"/>
</dbReference>
<comment type="caution">
    <text evidence="11">The sequence shown here is derived from an EMBL/GenBank/DDBJ whole genome shotgun (WGS) entry which is preliminary data.</text>
</comment>
<dbReference type="AlphaFoldDB" id="A0A7C2M5A3"/>
<dbReference type="GO" id="GO:0004640">
    <property type="term" value="F:phosphoribosylanthranilate isomerase activity"/>
    <property type="evidence" value="ECO:0007669"/>
    <property type="project" value="UniProtKB-UniRule"/>
</dbReference>
<protein>
    <recommendedName>
        <fullName evidence="4 9">N-(5'-phosphoribosyl)anthranilate isomerase</fullName>
        <shortName evidence="9">PRAI</shortName>
        <ecNumber evidence="3 9">5.3.1.24</ecNumber>
    </recommendedName>
</protein>
<evidence type="ECO:0000256" key="4">
    <source>
        <dbReference type="ARBA" id="ARBA00022272"/>
    </source>
</evidence>
<evidence type="ECO:0000256" key="7">
    <source>
        <dbReference type="ARBA" id="ARBA00023141"/>
    </source>
</evidence>
<dbReference type="EC" id="5.3.1.24" evidence="3 9"/>
<comment type="similarity">
    <text evidence="9">Belongs to the TrpF family.</text>
</comment>
<dbReference type="Proteomes" id="UP000885753">
    <property type="component" value="Unassembled WGS sequence"/>
</dbReference>
<dbReference type="Pfam" id="PF00697">
    <property type="entry name" value="PRAI"/>
    <property type="match status" value="1"/>
</dbReference>
<evidence type="ECO:0000256" key="9">
    <source>
        <dbReference type="HAMAP-Rule" id="MF_00135"/>
    </source>
</evidence>
<evidence type="ECO:0000256" key="8">
    <source>
        <dbReference type="ARBA" id="ARBA00023235"/>
    </source>
</evidence>
<dbReference type="SUPFAM" id="SSF51366">
    <property type="entry name" value="Ribulose-phoshate binding barrel"/>
    <property type="match status" value="1"/>
</dbReference>
<comment type="catalytic activity">
    <reaction evidence="1 9">
        <text>N-(5-phospho-beta-D-ribosyl)anthranilate = 1-(2-carboxyphenylamino)-1-deoxy-D-ribulose 5-phosphate</text>
        <dbReference type="Rhea" id="RHEA:21540"/>
        <dbReference type="ChEBI" id="CHEBI:18277"/>
        <dbReference type="ChEBI" id="CHEBI:58613"/>
        <dbReference type="EC" id="5.3.1.24"/>
    </reaction>
</comment>
<feature type="domain" description="N-(5'phosphoribosyl) anthranilate isomerase (PRAI)" evidence="10">
    <location>
        <begin position="5"/>
        <end position="205"/>
    </location>
</feature>
<evidence type="ECO:0000313" key="11">
    <source>
        <dbReference type="EMBL" id="HER40141.1"/>
    </source>
</evidence>
<accession>A0A7C2M5A3</accession>
<evidence type="ECO:0000256" key="3">
    <source>
        <dbReference type="ARBA" id="ARBA00012572"/>
    </source>
</evidence>
<gene>
    <name evidence="9" type="primary">trpF</name>
    <name evidence="11" type="ORF">ENO10_02880</name>
</gene>
<evidence type="ECO:0000256" key="5">
    <source>
        <dbReference type="ARBA" id="ARBA00022605"/>
    </source>
</evidence>
<dbReference type="GO" id="GO:0000162">
    <property type="term" value="P:L-tryptophan biosynthetic process"/>
    <property type="evidence" value="ECO:0007669"/>
    <property type="project" value="UniProtKB-UniRule"/>
</dbReference>
<organism evidence="11">
    <name type="scientific">Salinimicrobium catena</name>
    <dbReference type="NCBI Taxonomy" id="390640"/>
    <lineage>
        <taxon>Bacteria</taxon>
        <taxon>Pseudomonadati</taxon>
        <taxon>Bacteroidota</taxon>
        <taxon>Flavobacteriia</taxon>
        <taxon>Flavobacteriales</taxon>
        <taxon>Flavobacteriaceae</taxon>
        <taxon>Salinimicrobium</taxon>
    </lineage>
</organism>
<keyword evidence="6 9" id="KW-0822">Tryptophan biosynthesis</keyword>
<dbReference type="InterPro" id="IPR011060">
    <property type="entry name" value="RibuloseP-bd_barrel"/>
</dbReference>
<dbReference type="CDD" id="cd00405">
    <property type="entry name" value="PRAI"/>
    <property type="match status" value="1"/>
</dbReference>
<keyword evidence="7 9" id="KW-0057">Aromatic amino acid biosynthesis</keyword>
<evidence type="ECO:0000256" key="6">
    <source>
        <dbReference type="ARBA" id="ARBA00022822"/>
    </source>
</evidence>
<reference evidence="11" key="1">
    <citation type="journal article" date="2020" name="mSystems">
        <title>Genome- and Community-Level Interaction Insights into Carbon Utilization and Element Cycling Functions of Hydrothermarchaeota in Hydrothermal Sediment.</title>
        <authorList>
            <person name="Zhou Z."/>
            <person name="Liu Y."/>
            <person name="Xu W."/>
            <person name="Pan J."/>
            <person name="Luo Z.H."/>
            <person name="Li M."/>
        </authorList>
    </citation>
    <scope>NUCLEOTIDE SEQUENCE [LARGE SCALE GENOMIC DNA]</scope>
    <source>
        <strain evidence="11">SpSt-1235</strain>
    </source>
</reference>
<evidence type="ECO:0000259" key="10">
    <source>
        <dbReference type="Pfam" id="PF00697"/>
    </source>
</evidence>
<dbReference type="InterPro" id="IPR001240">
    <property type="entry name" value="PRAI_dom"/>
</dbReference>
<dbReference type="UniPathway" id="UPA00035">
    <property type="reaction ID" value="UER00042"/>
</dbReference>
<proteinExistence type="inferred from homology"/>
<sequence length="209" mass="23886">MREPQNIREVALLHPDYMGLIFYEASPRHVQEEIEEAPSGVKKTGVFVNAPEEYVLEKVQKYDLSAVQLHGEESAEFCRSLRNAVSGTGKKVELIKVFGVKEEFNFRVLDAYEGIVDLFLFDTKGRNRGGNGITFNWEILKKYKSPTPFFLSGGIGPEEVSEIKKLYRHFEENDKAYLFYGIDVNSKFETAPGLKNAEKLKTFREALFT</sequence>
<keyword evidence="8 9" id="KW-0413">Isomerase</keyword>
<dbReference type="InterPro" id="IPR013785">
    <property type="entry name" value="Aldolase_TIM"/>
</dbReference>
<dbReference type="PANTHER" id="PTHR42894">
    <property type="entry name" value="N-(5'-PHOSPHORIBOSYL)ANTHRANILATE ISOMERASE"/>
    <property type="match status" value="1"/>
</dbReference>
<dbReference type="InterPro" id="IPR044643">
    <property type="entry name" value="TrpF_fam"/>
</dbReference>
<name>A0A7C2M5A3_9FLAO</name>
<comment type="pathway">
    <text evidence="2 9">Amino-acid biosynthesis; L-tryptophan biosynthesis; L-tryptophan from chorismate: step 3/5.</text>
</comment>
<dbReference type="EMBL" id="DSEE01000211">
    <property type="protein sequence ID" value="HER40141.1"/>
    <property type="molecule type" value="Genomic_DNA"/>
</dbReference>
<evidence type="ECO:0000256" key="2">
    <source>
        <dbReference type="ARBA" id="ARBA00004664"/>
    </source>
</evidence>
<dbReference type="HAMAP" id="MF_00135">
    <property type="entry name" value="PRAI"/>
    <property type="match status" value="1"/>
</dbReference>
<evidence type="ECO:0000256" key="1">
    <source>
        <dbReference type="ARBA" id="ARBA00001164"/>
    </source>
</evidence>
<dbReference type="Gene3D" id="3.20.20.70">
    <property type="entry name" value="Aldolase class I"/>
    <property type="match status" value="1"/>
</dbReference>